<keyword evidence="2" id="KW-1185">Reference proteome</keyword>
<protein>
    <recommendedName>
        <fullName evidence="3">PX domain-containing protein</fullName>
    </recommendedName>
</protein>
<dbReference type="OrthoDB" id="72250at2759"/>
<reference evidence="1 2" key="1">
    <citation type="journal article" date="2014" name="Genome Biol. Evol.">
        <title>The secreted proteins of Achlya hypogyna and Thraustotheca clavata identify the ancestral oomycete secretome and reveal gene acquisitions by horizontal gene transfer.</title>
        <authorList>
            <person name="Misner I."/>
            <person name="Blouin N."/>
            <person name="Leonard G."/>
            <person name="Richards T.A."/>
            <person name="Lane C.E."/>
        </authorList>
    </citation>
    <scope>NUCLEOTIDE SEQUENCE [LARGE SCALE GENOMIC DNA]</scope>
    <source>
        <strain evidence="1 2">ATCC 48635</strain>
    </source>
</reference>
<dbReference type="AlphaFoldDB" id="A0A1V9ZDU7"/>
<sequence length="227" mass="24983">MGYCDDGDGFAWLDASANDTGDDQLRWLEAERQLIERDNRALHETLRKFSDPKAAMLIAHENNAMKRDLAKLAATFVAISATEVRLRPAKSGGVVESFHIAIETLPGETLLQWYDYGVIAKLAAGLRSLHPEVAATIPQLPLPLVGGAKDSARRLVQVHQFFRAVSTMPGLKWKIRAPDSGTYSSVPCTTACLESTYLGGSSRNAPPPASPTVKKHNRFKWWRRGTV</sequence>
<gene>
    <name evidence="1" type="ORF">ACHHYP_16899</name>
</gene>
<dbReference type="Proteomes" id="UP000243579">
    <property type="component" value="Unassembled WGS sequence"/>
</dbReference>
<dbReference type="EMBL" id="JNBR01000153">
    <property type="protein sequence ID" value="OQR96166.1"/>
    <property type="molecule type" value="Genomic_DNA"/>
</dbReference>
<comment type="caution">
    <text evidence="1">The sequence shown here is derived from an EMBL/GenBank/DDBJ whole genome shotgun (WGS) entry which is preliminary data.</text>
</comment>
<proteinExistence type="predicted"/>
<evidence type="ECO:0000313" key="1">
    <source>
        <dbReference type="EMBL" id="OQR96166.1"/>
    </source>
</evidence>
<organism evidence="1 2">
    <name type="scientific">Achlya hypogyna</name>
    <name type="common">Oomycete</name>
    <name type="synonym">Protoachlya hypogyna</name>
    <dbReference type="NCBI Taxonomy" id="1202772"/>
    <lineage>
        <taxon>Eukaryota</taxon>
        <taxon>Sar</taxon>
        <taxon>Stramenopiles</taxon>
        <taxon>Oomycota</taxon>
        <taxon>Saprolegniomycetes</taxon>
        <taxon>Saprolegniales</taxon>
        <taxon>Achlyaceae</taxon>
        <taxon>Achlya</taxon>
    </lineage>
</organism>
<name>A0A1V9ZDU7_ACHHY</name>
<evidence type="ECO:0008006" key="3">
    <source>
        <dbReference type="Google" id="ProtNLM"/>
    </source>
</evidence>
<evidence type="ECO:0000313" key="2">
    <source>
        <dbReference type="Proteomes" id="UP000243579"/>
    </source>
</evidence>
<accession>A0A1V9ZDU7</accession>